<dbReference type="PANTHER" id="PTHR43130">
    <property type="entry name" value="ARAC-FAMILY TRANSCRIPTIONAL REGULATOR"/>
    <property type="match status" value="1"/>
</dbReference>
<evidence type="ECO:0000313" key="2">
    <source>
        <dbReference type="Proteomes" id="UP000044602"/>
    </source>
</evidence>
<dbReference type="EMBL" id="CVQH01005435">
    <property type="protein sequence ID" value="CRK14208.1"/>
    <property type="molecule type" value="Genomic_DNA"/>
</dbReference>
<gene>
    <name evidence="1" type="ORF">BN1708_017243</name>
</gene>
<dbReference type="Proteomes" id="UP000044602">
    <property type="component" value="Unassembled WGS sequence"/>
</dbReference>
<keyword evidence="2" id="KW-1185">Reference proteome</keyword>
<dbReference type="SUPFAM" id="SSF55729">
    <property type="entry name" value="Acyl-CoA N-acyltransferases (Nat)"/>
    <property type="match status" value="1"/>
</dbReference>
<evidence type="ECO:0000313" key="1">
    <source>
        <dbReference type="EMBL" id="CRK14208.1"/>
    </source>
</evidence>
<dbReference type="Gene3D" id="3.40.630.30">
    <property type="match status" value="1"/>
</dbReference>
<feature type="non-terminal residue" evidence="1">
    <location>
        <position position="365"/>
    </location>
</feature>
<name>A0A0G4KWN4_VERLO</name>
<evidence type="ECO:0008006" key="3">
    <source>
        <dbReference type="Google" id="ProtNLM"/>
    </source>
</evidence>
<dbReference type="SUPFAM" id="SSF52317">
    <property type="entry name" value="Class I glutamine amidotransferase-like"/>
    <property type="match status" value="1"/>
</dbReference>
<dbReference type="Gene3D" id="3.40.50.880">
    <property type="match status" value="1"/>
</dbReference>
<organism evidence="1 2">
    <name type="scientific">Verticillium longisporum</name>
    <name type="common">Verticillium dahliae var. longisporum</name>
    <dbReference type="NCBI Taxonomy" id="100787"/>
    <lineage>
        <taxon>Eukaryota</taxon>
        <taxon>Fungi</taxon>
        <taxon>Dikarya</taxon>
        <taxon>Ascomycota</taxon>
        <taxon>Pezizomycotina</taxon>
        <taxon>Sordariomycetes</taxon>
        <taxon>Hypocreomycetidae</taxon>
        <taxon>Glomerellales</taxon>
        <taxon>Plectosphaerellaceae</taxon>
        <taxon>Verticillium</taxon>
    </lineage>
</organism>
<dbReference type="InterPro" id="IPR016181">
    <property type="entry name" value="Acyl_CoA_acyltransferase"/>
</dbReference>
<protein>
    <recommendedName>
        <fullName evidence="3">DJ-1/PfpI domain-containing protein</fullName>
    </recommendedName>
</protein>
<sequence>MATTTPRKSLRIGVMMEAVQLADITGIDILGNLSRSHYEGGLAIDAEFAKFEQDAVDMTFYYIGSTLEPTGTKPSLMYLPNVTYDTCPRDLDIIIIGGPLPSHRPAPADRFMKEAWLTTRVWLTTCIGSMWLASTGLLDGKQATTNRSLLGAAKQAHPGAGPNGKGELWTAGGAAVGTKMIAKYCLQNFNPEYVQYVALHSLALDEYELEPFYRKPQQERRRPLQLWQTTDAMSATQDFKTNFCFPVRVLANDKIKLVPFDQKERHAERFHALAGSDAVLFTYTPSGPWHSLEEFQTEFVEKTSYARPDFFTYAVIDTTRPASAEDDEGELAGIMSYFQSSTTTLTTEIGWVYILPPYQRTHVAT</sequence>
<dbReference type="InterPro" id="IPR052158">
    <property type="entry name" value="INH-QAR"/>
</dbReference>
<proteinExistence type="predicted"/>
<dbReference type="PANTHER" id="PTHR43130:SF7">
    <property type="entry name" value="DJ-1_PFPI DOMAIN-CONTAINING PROTEIN"/>
    <property type="match status" value="1"/>
</dbReference>
<reference evidence="1 2" key="1">
    <citation type="submission" date="2015-05" db="EMBL/GenBank/DDBJ databases">
        <authorList>
            <person name="Wang D.B."/>
            <person name="Wang M."/>
        </authorList>
    </citation>
    <scope>NUCLEOTIDE SEQUENCE [LARGE SCALE GENOMIC DNA]</scope>
    <source>
        <strain evidence="1">VL1</strain>
    </source>
</reference>
<accession>A0A0G4KWN4</accession>
<dbReference type="InterPro" id="IPR029062">
    <property type="entry name" value="Class_I_gatase-like"/>
</dbReference>
<dbReference type="AlphaFoldDB" id="A0A0G4KWN4"/>